<protein>
    <submittedName>
        <fullName evidence="1">Uncharacterized protein</fullName>
    </submittedName>
</protein>
<keyword evidence="2" id="KW-1185">Reference proteome</keyword>
<dbReference type="EMBL" id="KZ302620">
    <property type="protein sequence ID" value="PFH45011.1"/>
    <property type="molecule type" value="Genomic_DNA"/>
</dbReference>
<reference evidence="1 2" key="1">
    <citation type="submission" date="2014-02" db="EMBL/GenBank/DDBJ databases">
        <title>Transposable element dynamics among asymbiotic and ectomycorrhizal Amanita fungi.</title>
        <authorList>
            <consortium name="DOE Joint Genome Institute"/>
            <person name="Hess J."/>
            <person name="Skrede I."/>
            <person name="Wolfe B."/>
            <person name="LaButti K."/>
            <person name="Ohm R.A."/>
            <person name="Grigoriev I.V."/>
            <person name="Pringle A."/>
        </authorList>
    </citation>
    <scope>NUCLEOTIDE SEQUENCE [LARGE SCALE GENOMIC DNA]</scope>
    <source>
        <strain evidence="1 2">SKay4041</strain>
    </source>
</reference>
<evidence type="ECO:0000313" key="1">
    <source>
        <dbReference type="EMBL" id="PFH45011.1"/>
    </source>
</evidence>
<evidence type="ECO:0000313" key="2">
    <source>
        <dbReference type="Proteomes" id="UP000242287"/>
    </source>
</evidence>
<sequence>MQSECNQIILIRIIVARIVEQDKCAIQEWEESQQSEALGPGVIVLPSIRLGCPL</sequence>
<proteinExistence type="predicted"/>
<gene>
    <name evidence="1" type="ORF">AMATHDRAFT_72074</name>
</gene>
<dbReference type="Proteomes" id="UP000242287">
    <property type="component" value="Unassembled WGS sequence"/>
</dbReference>
<name>A0A2A9N9V8_9AGAR</name>
<organism evidence="1 2">
    <name type="scientific">Amanita thiersii Skay4041</name>
    <dbReference type="NCBI Taxonomy" id="703135"/>
    <lineage>
        <taxon>Eukaryota</taxon>
        <taxon>Fungi</taxon>
        <taxon>Dikarya</taxon>
        <taxon>Basidiomycota</taxon>
        <taxon>Agaricomycotina</taxon>
        <taxon>Agaricomycetes</taxon>
        <taxon>Agaricomycetidae</taxon>
        <taxon>Agaricales</taxon>
        <taxon>Pluteineae</taxon>
        <taxon>Amanitaceae</taxon>
        <taxon>Amanita</taxon>
    </lineage>
</organism>
<accession>A0A2A9N9V8</accession>
<dbReference type="AlphaFoldDB" id="A0A2A9N9V8"/>